<proteinExistence type="predicted"/>
<keyword evidence="3" id="KW-1185">Reference proteome</keyword>
<sequence length="200" mass="22669">MKKKNYTLQHLLLLAGMLFCFACTEEKPAEVKIEKTKIEKNPFRFYKDIEVKPGLNFEILSWGKGADSIGGYQILMSDSVKNNYKSAAVERKGIMTDAWNMDLDNDGNPELYIQLLSKKNTSDLNVFEYAGNNFNKISFPSLTSNQKKGYAGNDKFFIKNGDLFRSFPAKDAEDTTKTIAKTYQYKLSGNSFSTSEVKPE</sequence>
<name>A0ABT4KU39_9SPHI</name>
<evidence type="ECO:0000313" key="3">
    <source>
        <dbReference type="Proteomes" id="UP001144341"/>
    </source>
</evidence>
<feature type="signal peptide" evidence="1">
    <location>
        <begin position="1"/>
        <end position="22"/>
    </location>
</feature>
<evidence type="ECO:0000256" key="1">
    <source>
        <dbReference type="SAM" id="SignalP"/>
    </source>
</evidence>
<accession>A0ABT4KU39</accession>
<evidence type="ECO:0000313" key="2">
    <source>
        <dbReference type="EMBL" id="MCZ4222344.1"/>
    </source>
</evidence>
<reference evidence="2" key="1">
    <citation type="submission" date="2022-12" db="EMBL/GenBank/DDBJ databases">
        <title>Genome sequence of SJ11.</title>
        <authorList>
            <person name="Woo H."/>
        </authorList>
    </citation>
    <scope>NUCLEOTIDE SEQUENCE</scope>
    <source>
        <strain evidence="2">SJ11</strain>
    </source>
</reference>
<feature type="chain" id="PRO_5047019470" description="VCBS repeat-containing protein" evidence="1">
    <location>
        <begin position="23"/>
        <end position="200"/>
    </location>
</feature>
<comment type="caution">
    <text evidence="2">The sequence shown here is derived from an EMBL/GenBank/DDBJ whole genome shotgun (WGS) entry which is preliminary data.</text>
</comment>
<dbReference type="EMBL" id="JAPWGL010000001">
    <property type="protein sequence ID" value="MCZ4222344.1"/>
    <property type="molecule type" value="Genomic_DNA"/>
</dbReference>
<organism evidence="2 3">
    <name type="scientific">Pedobacter rhodius</name>
    <dbReference type="NCBI Taxonomy" id="3004098"/>
    <lineage>
        <taxon>Bacteria</taxon>
        <taxon>Pseudomonadati</taxon>
        <taxon>Bacteroidota</taxon>
        <taxon>Sphingobacteriia</taxon>
        <taxon>Sphingobacteriales</taxon>
        <taxon>Sphingobacteriaceae</taxon>
        <taxon>Pedobacter</taxon>
    </lineage>
</organism>
<dbReference type="RefSeq" id="WP_269414146.1">
    <property type="nucleotide sequence ID" value="NZ_JAPWGL010000001.1"/>
</dbReference>
<evidence type="ECO:0008006" key="4">
    <source>
        <dbReference type="Google" id="ProtNLM"/>
    </source>
</evidence>
<dbReference type="Proteomes" id="UP001144341">
    <property type="component" value="Unassembled WGS sequence"/>
</dbReference>
<gene>
    <name evidence="2" type="ORF">O0931_03440</name>
</gene>
<protein>
    <recommendedName>
        <fullName evidence="4">VCBS repeat-containing protein</fullName>
    </recommendedName>
</protein>
<keyword evidence="1" id="KW-0732">Signal</keyword>